<dbReference type="Gene3D" id="3.40.640.10">
    <property type="entry name" value="Type I PLP-dependent aspartate aminotransferase-like (Major domain)"/>
    <property type="match status" value="1"/>
</dbReference>
<keyword evidence="2" id="KW-0032">Aminotransferase</keyword>
<dbReference type="PANTHER" id="PTHR42832:SF3">
    <property type="entry name" value="L-GLUTAMINE--4-(METHYLSULFANYL)-2-OXOBUTANOATE AMINOTRANSFERASE"/>
    <property type="match status" value="1"/>
</dbReference>
<organism evidence="5">
    <name type="scientific">marine sediment metagenome</name>
    <dbReference type="NCBI Taxonomy" id="412755"/>
    <lineage>
        <taxon>unclassified sequences</taxon>
        <taxon>metagenomes</taxon>
        <taxon>ecological metagenomes</taxon>
    </lineage>
</organism>
<proteinExistence type="predicted"/>
<dbReference type="Pfam" id="PF00155">
    <property type="entry name" value="Aminotran_1_2"/>
    <property type="match status" value="1"/>
</dbReference>
<sequence length="392" mass="43004">MDLPRSDRLNKLPPYLFADLRRKMKAARDKGVKVVRIDIGDPDQPAPDSVVEELCRTVVDPADLDRHRYGCDRPVEALPAAARDFYSRRYGVDLAEDQLVTTMGSKDAIVKFCLALMNPGDVAIAPVPGYPTYNIGHVFAGGETFEVPLLKANDYLVDFDAIPADVRRKAKILWLNYPNNPTAATADLSFFERAVEFARQNDILIAHDAAYTLNTFDGYEAPSILQVDGAAEVAVEFFSLSKAFNMTGWRMGFVAGNASAVAALNTVKENIDNGSLRAIQFAATAALNQAEELLPAINAVYQRRRDLVVDALRANGFEIDKPKATIYIWAPVPPRFDGDSGAFATELLDKTGVMVTPGRGYGQWGEGYFRISLSYPDDVLTDALDRIAGLSL</sequence>
<protein>
    <recommendedName>
        <fullName evidence="4">Aminotransferase class I/classII large domain-containing protein</fullName>
    </recommendedName>
</protein>
<accession>A0A0F9UMB9</accession>
<dbReference type="InterPro" id="IPR015421">
    <property type="entry name" value="PyrdxlP-dep_Trfase_major"/>
</dbReference>
<dbReference type="EMBL" id="LAZR01000092">
    <property type="protein sequence ID" value="KKN92784.1"/>
    <property type="molecule type" value="Genomic_DNA"/>
</dbReference>
<keyword evidence="3" id="KW-0808">Transferase</keyword>
<dbReference type="InterPro" id="IPR004839">
    <property type="entry name" value="Aminotransferase_I/II_large"/>
</dbReference>
<reference evidence="5" key="1">
    <citation type="journal article" date="2015" name="Nature">
        <title>Complex archaea that bridge the gap between prokaryotes and eukaryotes.</title>
        <authorList>
            <person name="Spang A."/>
            <person name="Saw J.H."/>
            <person name="Jorgensen S.L."/>
            <person name="Zaremba-Niedzwiedzka K."/>
            <person name="Martijn J."/>
            <person name="Lind A.E."/>
            <person name="van Eijk R."/>
            <person name="Schleper C."/>
            <person name="Guy L."/>
            <person name="Ettema T.J."/>
        </authorList>
    </citation>
    <scope>NUCLEOTIDE SEQUENCE</scope>
</reference>
<dbReference type="InterPro" id="IPR050881">
    <property type="entry name" value="LL-DAP_aminotransferase"/>
</dbReference>
<evidence type="ECO:0000256" key="3">
    <source>
        <dbReference type="ARBA" id="ARBA00022679"/>
    </source>
</evidence>
<dbReference type="PANTHER" id="PTHR42832">
    <property type="entry name" value="AMINO ACID AMINOTRANSFERASE"/>
    <property type="match status" value="1"/>
</dbReference>
<comment type="caution">
    <text evidence="5">The sequence shown here is derived from an EMBL/GenBank/DDBJ whole genome shotgun (WGS) entry which is preliminary data.</text>
</comment>
<gene>
    <name evidence="5" type="ORF">LCGC14_0205270</name>
</gene>
<dbReference type="GO" id="GO:0030170">
    <property type="term" value="F:pyridoxal phosphate binding"/>
    <property type="evidence" value="ECO:0007669"/>
    <property type="project" value="InterPro"/>
</dbReference>
<dbReference type="InterPro" id="IPR004838">
    <property type="entry name" value="NHTrfase_class1_PyrdxlP-BS"/>
</dbReference>
<dbReference type="CDD" id="cd00609">
    <property type="entry name" value="AAT_like"/>
    <property type="match status" value="1"/>
</dbReference>
<evidence type="ECO:0000256" key="2">
    <source>
        <dbReference type="ARBA" id="ARBA00022576"/>
    </source>
</evidence>
<evidence type="ECO:0000256" key="1">
    <source>
        <dbReference type="ARBA" id="ARBA00001933"/>
    </source>
</evidence>
<dbReference type="InterPro" id="IPR015424">
    <property type="entry name" value="PyrdxlP-dep_Trfase"/>
</dbReference>
<dbReference type="PROSITE" id="PS00105">
    <property type="entry name" value="AA_TRANSFER_CLASS_1"/>
    <property type="match status" value="1"/>
</dbReference>
<dbReference type="GO" id="GO:0008483">
    <property type="term" value="F:transaminase activity"/>
    <property type="evidence" value="ECO:0007669"/>
    <property type="project" value="UniProtKB-KW"/>
</dbReference>
<dbReference type="SUPFAM" id="SSF53383">
    <property type="entry name" value="PLP-dependent transferases"/>
    <property type="match status" value="1"/>
</dbReference>
<dbReference type="InterPro" id="IPR015422">
    <property type="entry name" value="PyrdxlP-dep_Trfase_small"/>
</dbReference>
<evidence type="ECO:0000313" key="5">
    <source>
        <dbReference type="EMBL" id="KKN92784.1"/>
    </source>
</evidence>
<comment type="cofactor">
    <cofactor evidence="1">
        <name>pyridoxal 5'-phosphate</name>
        <dbReference type="ChEBI" id="CHEBI:597326"/>
    </cofactor>
</comment>
<feature type="domain" description="Aminotransferase class I/classII large" evidence="4">
    <location>
        <begin position="33"/>
        <end position="387"/>
    </location>
</feature>
<dbReference type="Gene3D" id="3.90.1150.10">
    <property type="entry name" value="Aspartate Aminotransferase, domain 1"/>
    <property type="match status" value="1"/>
</dbReference>
<dbReference type="AlphaFoldDB" id="A0A0F9UMB9"/>
<evidence type="ECO:0000259" key="4">
    <source>
        <dbReference type="Pfam" id="PF00155"/>
    </source>
</evidence>
<name>A0A0F9UMB9_9ZZZZ</name>